<organism evidence="1 2">
    <name type="scientific">Panagrolaimus sp. ES5</name>
    <dbReference type="NCBI Taxonomy" id="591445"/>
    <lineage>
        <taxon>Eukaryota</taxon>
        <taxon>Metazoa</taxon>
        <taxon>Ecdysozoa</taxon>
        <taxon>Nematoda</taxon>
        <taxon>Chromadorea</taxon>
        <taxon>Rhabditida</taxon>
        <taxon>Tylenchina</taxon>
        <taxon>Panagrolaimomorpha</taxon>
        <taxon>Panagrolaimoidea</taxon>
        <taxon>Panagrolaimidae</taxon>
        <taxon>Panagrolaimus</taxon>
    </lineage>
</organism>
<accession>A0AC34FE24</accession>
<reference evidence="2" key="1">
    <citation type="submission" date="2022-11" db="UniProtKB">
        <authorList>
            <consortium name="WormBaseParasite"/>
        </authorList>
    </citation>
    <scope>IDENTIFICATION</scope>
</reference>
<sequence>MILKIYSILFTESPTIIRRSCLEHFLNGESTTKILPISASDSSDSGPFYIECIFPAEKESDQIVQTKIHSALEKWHRIEPGKRETIGYQISDRTTLKKLVQSSEECSQEVFVQWPALTVIPEGQILGFTVEPIDGRQRVFQRNSTLESYTEALTLESVKDGSSHEAALLHILGTDEKQNFENVTAWIKLGPLICEQKIVENIECLWEINEKPDWIKVTGISHGFVKFAFRTDKPEGPFLRVTTQNGSYIQMDLLDGYLLSVGHVVHPVKFLADGNWHSAKFDVKALTVQIDDSLPIIYLSAINNEKAVSEVEILLNGQITAIPLTVQIDDSLPIIYLSAINNEKAVTEVEILLNGQITAIRGGVSDEWMCSDSTSLKSEVTPHILRRICPFYEANYCNCQAPASVLEKQSCGKVDEKKAFQLDRSPFKLGFFYSPNFGEKSKISIVFRSDSDIGLVFFGVANTLKSKTRVQTNFIGNKFFAASCTLSNLDGTEKCRSCSITRSSEDATKNEWIRLSYFHYKDYSYMTVNDAICQLTPIQTASAEVHVMDGANLYEVKTTNKSALFIGGTYYSNRMDYKSINKEFRKDFLDYTMEKSPSLRVKDATKNEWIRLSYFHYKDYSYMTVNDAICQLTPIQTASAEVHVMDGANLYEVKTTNKSALFIGGTYYSNRMDYKSINKEFRKDFLDYTMEKSPSLRGCVAEIIINEARENLEKLLKNQIKLITTNSNSEIFAIDKCQSCRVPIDQCAGAKCRSPSPLLGLPAVCDCTSIYALQEPSSGRCLANSSSSSLTSAFDGKKYGGLTLTSSFSPSSSATFLNNGKIILNRTTFVNSGKASLDRIWMLLRLPESSFVEKTIFKMASIQIKVCENGKKVIIEIDHSRHEFYIQNSKDDERLHLIAIKRNPFDSTFNIQVDNQIKASEFFEDSIKGKIDIFVLPVSIEAEEVDSEGGENSENAFPGCISELSIGYEYREPADNRAYLSKSNENRAHSVDLLNMIISDIQNSGNPIEKSFIQTNPCGIRDPSIWISNSSSYGTMKEYDPNGDAGNSASISIIITIFIVLLVLIALCLFCYCRQKKFKRYHLNTNQRYKPTVGKEEKVPLKDTYLDTSRSSTDHSHVG</sequence>
<proteinExistence type="predicted"/>
<evidence type="ECO:0000313" key="2">
    <source>
        <dbReference type="WBParaSite" id="ES5_v2.g15048.t1"/>
    </source>
</evidence>
<dbReference type="WBParaSite" id="ES5_v2.g15048.t1">
    <property type="protein sequence ID" value="ES5_v2.g15048.t1"/>
    <property type="gene ID" value="ES5_v2.g15048"/>
</dbReference>
<protein>
    <submittedName>
        <fullName evidence="2">Uncharacterized protein</fullName>
    </submittedName>
</protein>
<dbReference type="Proteomes" id="UP000887579">
    <property type="component" value="Unplaced"/>
</dbReference>
<evidence type="ECO:0000313" key="1">
    <source>
        <dbReference type="Proteomes" id="UP000887579"/>
    </source>
</evidence>
<name>A0AC34FE24_9BILA</name>